<evidence type="ECO:0000256" key="5">
    <source>
        <dbReference type="ARBA" id="ARBA00022777"/>
    </source>
</evidence>
<evidence type="ECO:0000256" key="8">
    <source>
        <dbReference type="RuleBase" id="RU363066"/>
    </source>
</evidence>
<evidence type="ECO:0000256" key="1">
    <source>
        <dbReference type="ARBA" id="ARBA00004875"/>
    </source>
</evidence>
<dbReference type="Pfam" id="PF13671">
    <property type="entry name" value="AAA_33"/>
    <property type="match status" value="1"/>
</dbReference>
<keyword evidence="6 8" id="KW-0067">ATP-binding</keyword>
<dbReference type="SUPFAM" id="SSF52540">
    <property type="entry name" value="P-loop containing nucleoside triphosphate hydrolases"/>
    <property type="match status" value="1"/>
</dbReference>
<reference evidence="9 10" key="1">
    <citation type="submission" date="2015-09" db="EMBL/GenBank/DDBJ databases">
        <title>Draft genome of the parasitic nematode Teladorsagia circumcincta isolate WARC Sus (inbred).</title>
        <authorList>
            <person name="Mitreva M."/>
        </authorList>
    </citation>
    <scope>NUCLEOTIDE SEQUENCE [LARGE SCALE GENOMIC DNA]</scope>
    <source>
        <strain evidence="9 10">S</strain>
    </source>
</reference>
<dbReference type="InterPro" id="IPR027417">
    <property type="entry name" value="P-loop_NTPase"/>
</dbReference>
<dbReference type="Gene3D" id="3.40.50.300">
    <property type="entry name" value="P-loop containing nucleotide triphosphate hydrolases"/>
    <property type="match status" value="1"/>
</dbReference>
<keyword evidence="4 8" id="KW-0547">Nucleotide-binding</keyword>
<proteinExistence type="inferred from homology"/>
<evidence type="ECO:0000256" key="2">
    <source>
        <dbReference type="ARBA" id="ARBA00008420"/>
    </source>
</evidence>
<evidence type="ECO:0000256" key="7">
    <source>
        <dbReference type="ARBA" id="ARBA00048090"/>
    </source>
</evidence>
<protein>
    <recommendedName>
        <fullName evidence="8">Gluconokinase</fullName>
        <ecNumber evidence="8">2.7.1.12</ecNumber>
    </recommendedName>
</protein>
<dbReference type="Proteomes" id="UP000230423">
    <property type="component" value="Unassembled WGS sequence"/>
</dbReference>
<dbReference type="OrthoDB" id="275177at2759"/>
<dbReference type="InterPro" id="IPR006001">
    <property type="entry name" value="Therm_gnt_kin"/>
</dbReference>
<keyword evidence="3 8" id="KW-0808">Transferase</keyword>
<gene>
    <name evidence="9" type="ORF">TELCIR_06051</name>
</gene>
<sequence length="175" mass="19495">MSSLSDVLLSKIDAIFVMGVSGSGKTTAGSQLADSLGWQYKDGDDFHSDANVAKMKSGIPLNDTDRLPWLTAINCYCRANRGVVIGCSALKKSYRNLLRNGIQCRFVFLKVDRNLLEKRVRRREGHYMPPELLGSQLATLEDPSAEDDVITIDIGEDQDSSVLNDHIRERLHRTV</sequence>
<dbReference type="AlphaFoldDB" id="A0A2G9UP50"/>
<dbReference type="GO" id="GO:0005524">
    <property type="term" value="F:ATP binding"/>
    <property type="evidence" value="ECO:0007669"/>
    <property type="project" value="UniProtKB-KW"/>
</dbReference>
<keyword evidence="10" id="KW-1185">Reference proteome</keyword>
<accession>A0A2G9UP50</accession>
<comment type="pathway">
    <text evidence="1 8">Carbohydrate acid metabolism; D-gluconate degradation.</text>
</comment>
<dbReference type="PANTHER" id="PTHR43442">
    <property type="entry name" value="GLUCONOKINASE-RELATED"/>
    <property type="match status" value="1"/>
</dbReference>
<dbReference type="CDD" id="cd02021">
    <property type="entry name" value="GntK"/>
    <property type="match status" value="1"/>
</dbReference>
<evidence type="ECO:0000256" key="3">
    <source>
        <dbReference type="ARBA" id="ARBA00022679"/>
    </source>
</evidence>
<dbReference type="EMBL" id="KZ345789">
    <property type="protein sequence ID" value="PIO72028.1"/>
    <property type="molecule type" value="Genomic_DNA"/>
</dbReference>
<dbReference type="NCBIfam" id="TIGR01313">
    <property type="entry name" value="therm_gnt_kin"/>
    <property type="match status" value="1"/>
</dbReference>
<dbReference type="GO" id="GO:0046316">
    <property type="term" value="F:gluconokinase activity"/>
    <property type="evidence" value="ECO:0007669"/>
    <property type="project" value="UniProtKB-EC"/>
</dbReference>
<dbReference type="FunFam" id="3.40.50.300:FF:000522">
    <property type="entry name" value="Gluconokinase"/>
    <property type="match status" value="1"/>
</dbReference>
<dbReference type="GO" id="GO:0005737">
    <property type="term" value="C:cytoplasm"/>
    <property type="evidence" value="ECO:0007669"/>
    <property type="project" value="TreeGrafter"/>
</dbReference>
<organism evidence="9 10">
    <name type="scientific">Teladorsagia circumcincta</name>
    <name type="common">Brown stomach worm</name>
    <name type="synonym">Ostertagia circumcincta</name>
    <dbReference type="NCBI Taxonomy" id="45464"/>
    <lineage>
        <taxon>Eukaryota</taxon>
        <taxon>Metazoa</taxon>
        <taxon>Ecdysozoa</taxon>
        <taxon>Nematoda</taxon>
        <taxon>Chromadorea</taxon>
        <taxon>Rhabditida</taxon>
        <taxon>Rhabditina</taxon>
        <taxon>Rhabditomorpha</taxon>
        <taxon>Strongyloidea</taxon>
        <taxon>Trichostrongylidae</taxon>
        <taxon>Teladorsagia</taxon>
    </lineage>
</organism>
<comment type="similarity">
    <text evidence="2 8">Belongs to the gluconokinase GntK/GntV family.</text>
</comment>
<comment type="catalytic activity">
    <reaction evidence="7 8">
        <text>D-gluconate + ATP = 6-phospho-D-gluconate + ADP + H(+)</text>
        <dbReference type="Rhea" id="RHEA:19433"/>
        <dbReference type="ChEBI" id="CHEBI:15378"/>
        <dbReference type="ChEBI" id="CHEBI:18391"/>
        <dbReference type="ChEBI" id="CHEBI:30616"/>
        <dbReference type="ChEBI" id="CHEBI:58759"/>
        <dbReference type="ChEBI" id="CHEBI:456216"/>
        <dbReference type="EC" id="2.7.1.12"/>
    </reaction>
</comment>
<dbReference type="UniPathway" id="UPA00792"/>
<dbReference type="PANTHER" id="PTHR43442:SF3">
    <property type="entry name" value="GLUCONOKINASE-RELATED"/>
    <property type="match status" value="1"/>
</dbReference>
<evidence type="ECO:0000313" key="9">
    <source>
        <dbReference type="EMBL" id="PIO72028.1"/>
    </source>
</evidence>
<dbReference type="EC" id="2.7.1.12" evidence="8"/>
<keyword evidence="5 8" id="KW-0418">Kinase</keyword>
<evidence type="ECO:0000256" key="4">
    <source>
        <dbReference type="ARBA" id="ARBA00022741"/>
    </source>
</evidence>
<name>A0A2G9UP50_TELCI</name>
<evidence type="ECO:0000256" key="6">
    <source>
        <dbReference type="ARBA" id="ARBA00022840"/>
    </source>
</evidence>
<dbReference type="GO" id="GO:0005975">
    <property type="term" value="P:carbohydrate metabolic process"/>
    <property type="evidence" value="ECO:0007669"/>
    <property type="project" value="InterPro"/>
</dbReference>
<evidence type="ECO:0000313" key="10">
    <source>
        <dbReference type="Proteomes" id="UP000230423"/>
    </source>
</evidence>